<evidence type="ECO:0000313" key="3">
    <source>
        <dbReference type="Proteomes" id="UP000267187"/>
    </source>
</evidence>
<dbReference type="AlphaFoldDB" id="A0A3M0A5H5"/>
<dbReference type="Proteomes" id="UP000267187">
    <property type="component" value="Unassembled WGS sequence"/>
</dbReference>
<name>A0A3M0A5H5_9GAMM</name>
<dbReference type="SUPFAM" id="SSF56935">
    <property type="entry name" value="Porins"/>
    <property type="match status" value="1"/>
</dbReference>
<protein>
    <recommendedName>
        <fullName evidence="4">Porin</fullName>
    </recommendedName>
</protein>
<dbReference type="OrthoDB" id="197869at2"/>
<sequence length="398" mass="44743">MSKIYPVIALMLLASQTHAIELIDDHLRLSGFGTFGVTQSDNPTPYYLNRNIVDETCYDCDTTLGLQLDARFLGSFKASVQVVKRPEDSFSDPSFEWAYIGWEASDDLELRAGRLRIPLQLASDYYFVGQSYPWLRLPSEVYNASAGVNYFEGVSAEYRFELGELWTGTFIPFYGFEQTNDLDRLNEFWEIEIEYLRGFSVRIEDDSLTTQISYLDTKLTNNTTYTGGGLYELIQASGMPATVSNDFEFQLLNLGVIYTVGAWEIWSEWGASRTKSAFGEGKGRVGYLGAGYHIGTWTPYALFAKDYSEGAAASASTTAGLRWDVLSNVSVNLEYTYTKLDGEFNPTSPFAPQPHGQFVYSPYDYTVGFNPISGPSFDWFTYGEDHANIFSLGVNFTF</sequence>
<feature type="signal peptide" evidence="1">
    <location>
        <begin position="1"/>
        <end position="19"/>
    </location>
</feature>
<reference evidence="2 3" key="1">
    <citation type="submission" date="2018-10" db="EMBL/GenBank/DDBJ databases">
        <title>Genomic Encyclopedia of Type Strains, Phase IV (KMG-IV): sequencing the most valuable type-strain genomes for metagenomic binning, comparative biology and taxonomic classification.</title>
        <authorList>
            <person name="Goeker M."/>
        </authorList>
    </citation>
    <scope>NUCLEOTIDE SEQUENCE [LARGE SCALE GENOMIC DNA]</scope>
    <source>
        <strain evidence="2 3">DSM 25080</strain>
    </source>
</reference>
<dbReference type="RefSeq" id="WP_121876966.1">
    <property type="nucleotide sequence ID" value="NZ_REFJ01000003.1"/>
</dbReference>
<keyword evidence="1" id="KW-0732">Signal</keyword>
<comment type="caution">
    <text evidence="2">The sequence shown here is derived from an EMBL/GenBank/DDBJ whole genome shotgun (WGS) entry which is preliminary data.</text>
</comment>
<dbReference type="Gene3D" id="2.40.160.10">
    <property type="entry name" value="Porin"/>
    <property type="match status" value="1"/>
</dbReference>
<evidence type="ECO:0000256" key="1">
    <source>
        <dbReference type="SAM" id="SignalP"/>
    </source>
</evidence>
<organism evidence="2 3">
    <name type="scientific">Umboniibacter marinipuniceus</name>
    <dbReference type="NCBI Taxonomy" id="569599"/>
    <lineage>
        <taxon>Bacteria</taxon>
        <taxon>Pseudomonadati</taxon>
        <taxon>Pseudomonadota</taxon>
        <taxon>Gammaproteobacteria</taxon>
        <taxon>Cellvibrionales</taxon>
        <taxon>Cellvibrionaceae</taxon>
        <taxon>Umboniibacter</taxon>
    </lineage>
</organism>
<feature type="chain" id="PRO_5018305676" description="Porin" evidence="1">
    <location>
        <begin position="20"/>
        <end position="398"/>
    </location>
</feature>
<dbReference type="InterPro" id="IPR023614">
    <property type="entry name" value="Porin_dom_sf"/>
</dbReference>
<accession>A0A3M0A5H5</accession>
<evidence type="ECO:0008006" key="4">
    <source>
        <dbReference type="Google" id="ProtNLM"/>
    </source>
</evidence>
<gene>
    <name evidence="2" type="ORF">DFR27_1659</name>
</gene>
<proteinExistence type="predicted"/>
<keyword evidence="3" id="KW-1185">Reference proteome</keyword>
<evidence type="ECO:0000313" key="2">
    <source>
        <dbReference type="EMBL" id="RMA80293.1"/>
    </source>
</evidence>
<dbReference type="EMBL" id="REFJ01000003">
    <property type="protein sequence ID" value="RMA80293.1"/>
    <property type="molecule type" value="Genomic_DNA"/>
</dbReference>